<dbReference type="InterPro" id="IPR006134">
    <property type="entry name" value="DNA-dir_DNA_pol_B_multi_dom"/>
</dbReference>
<dbReference type="InterPro" id="IPR017964">
    <property type="entry name" value="DNA-dir_DNA_pol_B_CS"/>
</dbReference>
<dbReference type="InterPro" id="IPR042087">
    <property type="entry name" value="DNA_pol_B_thumb"/>
</dbReference>
<keyword evidence="2 7" id="KW-0808">Transferase</keyword>
<comment type="catalytic activity">
    <reaction evidence="6 7">
        <text>DNA(n) + a 2'-deoxyribonucleoside 5'-triphosphate = DNA(n+1) + diphosphate</text>
        <dbReference type="Rhea" id="RHEA:22508"/>
        <dbReference type="Rhea" id="RHEA-COMP:17339"/>
        <dbReference type="Rhea" id="RHEA-COMP:17340"/>
        <dbReference type="ChEBI" id="CHEBI:33019"/>
        <dbReference type="ChEBI" id="CHEBI:61560"/>
        <dbReference type="ChEBI" id="CHEBI:173112"/>
        <dbReference type="EC" id="2.7.7.7"/>
    </reaction>
</comment>
<dbReference type="Gene3D" id="3.90.1600.10">
    <property type="entry name" value="Palm domain of DNA polymerase"/>
    <property type="match status" value="2"/>
</dbReference>
<dbReference type="Pfam" id="PF00136">
    <property type="entry name" value="DNA_pol_B"/>
    <property type="match status" value="1"/>
</dbReference>
<comment type="similarity">
    <text evidence="1 7">Belongs to the DNA polymerase type-B family.</text>
</comment>
<dbReference type="InterPro" id="IPR012337">
    <property type="entry name" value="RNaseH-like_sf"/>
</dbReference>
<evidence type="ECO:0000256" key="2">
    <source>
        <dbReference type="ARBA" id="ARBA00022679"/>
    </source>
</evidence>
<dbReference type="Proteomes" id="UP001195903">
    <property type="component" value="Unassembled WGS sequence"/>
</dbReference>
<evidence type="ECO:0000313" key="12">
    <source>
        <dbReference type="Proteomes" id="UP001195903"/>
    </source>
</evidence>
<feature type="compositionally biased region" description="Polar residues" evidence="8">
    <location>
        <begin position="54"/>
        <end position="64"/>
    </location>
</feature>
<dbReference type="CDD" id="cd05784">
    <property type="entry name" value="DNA_polB_II_exo"/>
    <property type="match status" value="1"/>
</dbReference>
<dbReference type="Pfam" id="PF03104">
    <property type="entry name" value="DNA_pol_B_exo1"/>
    <property type="match status" value="1"/>
</dbReference>
<feature type="compositionally biased region" description="Low complexity" evidence="8">
    <location>
        <begin position="10"/>
        <end position="23"/>
    </location>
</feature>
<dbReference type="PRINTS" id="PR00106">
    <property type="entry name" value="DNAPOLB"/>
</dbReference>
<dbReference type="PANTHER" id="PTHR10322:SF23">
    <property type="entry name" value="DNA POLYMERASE DELTA CATALYTIC SUBUNIT"/>
    <property type="match status" value="1"/>
</dbReference>
<dbReference type="CDD" id="cd05537">
    <property type="entry name" value="POLBc_Pol_II"/>
    <property type="match status" value="1"/>
</dbReference>
<feature type="domain" description="DNA-directed DNA polymerase family B multifunctional" evidence="9">
    <location>
        <begin position="464"/>
        <end position="840"/>
    </location>
</feature>
<dbReference type="SUPFAM" id="SSF56672">
    <property type="entry name" value="DNA/RNA polymerases"/>
    <property type="match status" value="1"/>
</dbReference>
<evidence type="ECO:0000256" key="1">
    <source>
        <dbReference type="ARBA" id="ARBA00005755"/>
    </source>
</evidence>
<feature type="region of interest" description="Disordered" evidence="8">
    <location>
        <begin position="1"/>
        <end position="65"/>
    </location>
</feature>
<keyword evidence="4 7" id="KW-0239">DNA-directed DNA polymerase</keyword>
<protein>
    <recommendedName>
        <fullName evidence="7">DNA polymerase</fullName>
        <ecNumber evidence="7">2.7.7.7</ecNumber>
    </recommendedName>
</protein>
<comment type="caution">
    <text evidence="11">The sequence shown here is derived from an EMBL/GenBank/DDBJ whole genome shotgun (WGS) entry which is preliminary data.</text>
</comment>
<feature type="compositionally biased region" description="Polar residues" evidence="8">
    <location>
        <begin position="24"/>
        <end position="45"/>
    </location>
</feature>
<keyword evidence="12" id="KW-1185">Reference proteome</keyword>
<dbReference type="InterPro" id="IPR023211">
    <property type="entry name" value="DNA_pol_palm_dom_sf"/>
</dbReference>
<dbReference type="InterPro" id="IPR050240">
    <property type="entry name" value="DNA_pol_type-B"/>
</dbReference>
<dbReference type="Gene3D" id="1.10.132.60">
    <property type="entry name" value="DNA polymerase family B, C-terminal domain"/>
    <property type="match status" value="1"/>
</dbReference>
<organism evidence="11 12">
    <name type="scientific">Shewanella jiangmenensis</name>
    <dbReference type="NCBI Taxonomy" id="2837387"/>
    <lineage>
        <taxon>Bacteria</taxon>
        <taxon>Pseudomonadati</taxon>
        <taxon>Pseudomonadota</taxon>
        <taxon>Gammaproteobacteria</taxon>
        <taxon>Alteromonadales</taxon>
        <taxon>Shewanellaceae</taxon>
        <taxon>Shewanella</taxon>
    </lineage>
</organism>
<proteinExistence type="inferred from homology"/>
<evidence type="ECO:0000256" key="4">
    <source>
        <dbReference type="ARBA" id="ARBA00022932"/>
    </source>
</evidence>
<evidence type="ECO:0000256" key="8">
    <source>
        <dbReference type="SAM" id="MobiDB-lite"/>
    </source>
</evidence>
<evidence type="ECO:0000259" key="9">
    <source>
        <dbReference type="Pfam" id="PF00136"/>
    </source>
</evidence>
<dbReference type="PANTHER" id="PTHR10322">
    <property type="entry name" value="DNA POLYMERASE CATALYTIC SUBUNIT"/>
    <property type="match status" value="1"/>
</dbReference>
<feature type="domain" description="DNA-directed DNA polymerase family B exonuclease" evidence="10">
    <location>
        <begin position="213"/>
        <end position="382"/>
    </location>
</feature>
<gene>
    <name evidence="11" type="ORF">KJI95_01355</name>
</gene>
<name>A0ABS5V089_9GAMM</name>
<dbReference type="PROSITE" id="PS00116">
    <property type="entry name" value="DNA_POLYMERASE_B"/>
    <property type="match status" value="1"/>
</dbReference>
<evidence type="ECO:0000259" key="10">
    <source>
        <dbReference type="Pfam" id="PF03104"/>
    </source>
</evidence>
<dbReference type="InterPro" id="IPR006133">
    <property type="entry name" value="DNA-dir_DNA_pol_B_exonuc"/>
</dbReference>
<keyword evidence="5 7" id="KW-0238">DNA-binding</keyword>
<dbReference type="Gene3D" id="3.30.70.2250">
    <property type="match status" value="1"/>
</dbReference>
<sequence length="864" mass="96256">MGCASPDGHPSQSSPANSPQSNPLQLNAAASNSLSPNQIQLNSHPTDSRRLNSHPENTGANTGATVIGGRVLTRASLSRGGDALVEYIIKTQNGPVRVEVPGQRPLAFCHSDDATVLAGSFSAAEVDIKPLPLQSFEQRPVSALYVKTPQLVRKLAARASELSLPLFEADIKAEHRFLIERFIALDAELGGEFRLSDGVFVASRARATSLPISLKAVSLDIECSMQGELYSIGLYGDVEPLVLMVGSAKDIEIKEHQSRHAAVAQQFDVDGAAPLAAQSVNICWVEDELALLLRLCQWFADNDPDLILGWSVVTFDLSLLWRRARHHGIRLNIGRFGRALSWKVDDKHRPETLDLPGRVVLDGIDWLKAAFYNFDSFALDKVANALLAEGKAIHNPDDRGEEITRLFNQDKAALAFYNLTDCRLVWDIFAKTDLINFALERARLTGLELGRVGASVAAFNNLYLPHLHRAGFVAPAMRLEPGPDSPGGYVMDSVPGLYRNVLVLDYKSLYPSIIRTFLIDPKGLVLGLSQSESLGVEGFRGARFSRDEPILPKLIETLAKRREQAKADGNSAMSQAVKIIMNSLYGVLGSRGCVFHDHRLASSITLRGHEIMRTTREWIEAEGHRVIYGDTDSTFVWLGDEASEADAIGRGLVNMVNERWRKRLGEQYGITSFLELEFERHYERFFMPTLRHSTEGSKKRYVGQYIKEGVPELVFKGMEQVRTDWSPLARRVQFELYRRLFAGESPLSYIEAIESALYRGELDEELVFRKRLKRDISQYTAKSAPHVRAASALVKASGDERFGRRGVRIEYRMTKSGAEPVSFQTAAVDYDYYFEKQLLPILEPVLAVLKINYSRNGVEQLMLI</sequence>
<keyword evidence="3 7" id="KW-0548">Nucleotidyltransferase</keyword>
<reference evidence="11 12" key="1">
    <citation type="submission" date="2021-05" db="EMBL/GenBank/DDBJ databases">
        <title>Shewanella sp. JM162201.</title>
        <authorList>
            <person name="Xu S."/>
            <person name="Li A."/>
        </authorList>
    </citation>
    <scope>NUCLEOTIDE SEQUENCE [LARGE SCALE GENOMIC DNA]</scope>
    <source>
        <strain evidence="11 12">JM162201</strain>
    </source>
</reference>
<dbReference type="EMBL" id="JAHEPS010000001">
    <property type="protein sequence ID" value="MBT1443177.1"/>
    <property type="molecule type" value="Genomic_DNA"/>
</dbReference>
<dbReference type="SMART" id="SM00486">
    <property type="entry name" value="POLBc"/>
    <property type="match status" value="1"/>
</dbReference>
<accession>A0ABS5V089</accession>
<evidence type="ECO:0000313" key="11">
    <source>
        <dbReference type="EMBL" id="MBT1443177.1"/>
    </source>
</evidence>
<evidence type="ECO:0000256" key="3">
    <source>
        <dbReference type="ARBA" id="ARBA00022695"/>
    </source>
</evidence>
<dbReference type="EC" id="2.7.7.7" evidence="7"/>
<evidence type="ECO:0000256" key="5">
    <source>
        <dbReference type="ARBA" id="ARBA00023125"/>
    </source>
</evidence>
<evidence type="ECO:0000256" key="6">
    <source>
        <dbReference type="ARBA" id="ARBA00049244"/>
    </source>
</evidence>
<dbReference type="InterPro" id="IPR036397">
    <property type="entry name" value="RNaseH_sf"/>
</dbReference>
<dbReference type="Gene3D" id="3.30.420.10">
    <property type="entry name" value="Ribonuclease H-like superfamily/Ribonuclease H"/>
    <property type="match status" value="1"/>
</dbReference>
<evidence type="ECO:0000256" key="7">
    <source>
        <dbReference type="RuleBase" id="RU000442"/>
    </source>
</evidence>
<dbReference type="SUPFAM" id="SSF53098">
    <property type="entry name" value="Ribonuclease H-like"/>
    <property type="match status" value="1"/>
</dbReference>
<dbReference type="NCBIfam" id="NF004421">
    <property type="entry name" value="PRK05762.1-2"/>
    <property type="match status" value="1"/>
</dbReference>
<dbReference type="InterPro" id="IPR043502">
    <property type="entry name" value="DNA/RNA_pol_sf"/>
</dbReference>
<dbReference type="GO" id="GO:0003887">
    <property type="term" value="F:DNA-directed DNA polymerase activity"/>
    <property type="evidence" value="ECO:0007669"/>
    <property type="project" value="UniProtKB-EC"/>
</dbReference>
<dbReference type="InterPro" id="IPR006172">
    <property type="entry name" value="DNA-dir_DNA_pol_B"/>
</dbReference>
<keyword evidence="7" id="KW-0235">DNA replication</keyword>